<proteinExistence type="inferred from homology"/>
<dbReference type="GO" id="GO:0009733">
    <property type="term" value="P:response to auxin"/>
    <property type="evidence" value="ECO:0007669"/>
    <property type="project" value="InterPro"/>
</dbReference>
<reference evidence="2" key="1">
    <citation type="submission" date="2015-06" db="UniProtKB">
        <authorList>
            <consortium name="EnsemblPlants"/>
        </authorList>
    </citation>
    <scope>IDENTIFICATION</scope>
</reference>
<dbReference type="Pfam" id="PF02519">
    <property type="entry name" value="Auxin_inducible"/>
    <property type="match status" value="1"/>
</dbReference>
<sequence length="122" mass="14089">MTMIHPKRFSQLVRKWQRVRTISSDNKAGCTTPQGTDKGHYTVYMANARRFKFSLTYLNKTIFGELLRMPQEEFGLTCDGRITLPFDAVVMEYAMCLLRTNASEEVERPFLSSIVMPCQIQV</sequence>
<dbReference type="AlphaFoldDB" id="M8C7Q7"/>
<dbReference type="OMA" id="MEYAIAL"/>
<dbReference type="EnsemblPlants" id="EMT30269">
    <property type="protein sequence ID" value="EMT30269"/>
    <property type="gene ID" value="F775_17426"/>
</dbReference>
<evidence type="ECO:0000313" key="2">
    <source>
        <dbReference type="EnsemblPlants" id="EMT30269"/>
    </source>
</evidence>
<dbReference type="PANTHER" id="PTHR31175">
    <property type="entry name" value="AUXIN-RESPONSIVE FAMILY PROTEIN"/>
    <property type="match status" value="1"/>
</dbReference>
<dbReference type="InterPro" id="IPR003676">
    <property type="entry name" value="SAUR_fam"/>
</dbReference>
<evidence type="ECO:0000256" key="1">
    <source>
        <dbReference type="ARBA" id="ARBA00006974"/>
    </source>
</evidence>
<dbReference type="PANTHER" id="PTHR31175:SF24">
    <property type="entry name" value="OS09G0545500 PROTEIN"/>
    <property type="match status" value="1"/>
</dbReference>
<comment type="similarity">
    <text evidence="1">Belongs to the ARG7 family.</text>
</comment>
<organism evidence="2">
    <name type="scientific">Aegilops tauschii</name>
    <name type="common">Tausch's goatgrass</name>
    <name type="synonym">Aegilops squarrosa</name>
    <dbReference type="NCBI Taxonomy" id="37682"/>
    <lineage>
        <taxon>Eukaryota</taxon>
        <taxon>Viridiplantae</taxon>
        <taxon>Streptophyta</taxon>
        <taxon>Embryophyta</taxon>
        <taxon>Tracheophyta</taxon>
        <taxon>Spermatophyta</taxon>
        <taxon>Magnoliopsida</taxon>
        <taxon>Liliopsida</taxon>
        <taxon>Poales</taxon>
        <taxon>Poaceae</taxon>
        <taxon>BOP clade</taxon>
        <taxon>Pooideae</taxon>
        <taxon>Triticodae</taxon>
        <taxon>Triticeae</taxon>
        <taxon>Triticinae</taxon>
        <taxon>Aegilops</taxon>
    </lineage>
</organism>
<protein>
    <submittedName>
        <fullName evidence="2">Uncharacterized protein</fullName>
    </submittedName>
</protein>
<accession>M8C7Q7</accession>
<name>M8C7Q7_AEGTA</name>